<dbReference type="AlphaFoldDB" id="A0A1U8F7A2"/>
<reference evidence="11 12" key="2">
    <citation type="journal article" date="2017" name="Genome Biol.">
        <title>New reference genome sequences of hot pepper reveal the massive evolution of plant disease-resistance genes by retroduplication.</title>
        <authorList>
            <person name="Kim S."/>
            <person name="Park J."/>
            <person name="Yeom S.I."/>
            <person name="Kim Y.M."/>
            <person name="Seo E."/>
            <person name="Kim K.T."/>
            <person name="Kim M.S."/>
            <person name="Lee J.M."/>
            <person name="Cheong K."/>
            <person name="Shin H.S."/>
            <person name="Kim S.B."/>
            <person name="Han K."/>
            <person name="Lee J."/>
            <person name="Park M."/>
            <person name="Lee H.A."/>
            <person name="Lee H.Y."/>
            <person name="Lee Y."/>
            <person name="Oh S."/>
            <person name="Lee J.H."/>
            <person name="Choi E."/>
            <person name="Choi E."/>
            <person name="Lee S.E."/>
            <person name="Jeon J."/>
            <person name="Kim H."/>
            <person name="Choi G."/>
            <person name="Song H."/>
            <person name="Lee J."/>
            <person name="Lee S.C."/>
            <person name="Kwon J.K."/>
            <person name="Lee H.Y."/>
            <person name="Koo N."/>
            <person name="Hong Y."/>
            <person name="Kim R.W."/>
            <person name="Kang W.H."/>
            <person name="Huh J.H."/>
            <person name="Kang B.C."/>
            <person name="Yang T.J."/>
            <person name="Lee Y.H."/>
            <person name="Bennetzen J.L."/>
            <person name="Choi D."/>
        </authorList>
    </citation>
    <scope>NUCLEOTIDE SEQUENCE [LARGE SCALE GENOMIC DNA]</scope>
    <source>
        <strain evidence="12">cv. CM334</strain>
    </source>
</reference>
<dbReference type="GO" id="GO:0004499">
    <property type="term" value="F:N,N-dimethylaniline monooxygenase activity"/>
    <property type="evidence" value="ECO:0007669"/>
    <property type="project" value="InterPro"/>
</dbReference>
<reference evidence="11 12" key="1">
    <citation type="journal article" date="2014" name="Nat. Genet.">
        <title>Genome sequence of the hot pepper provides insights into the evolution of pungency in Capsicum species.</title>
        <authorList>
            <person name="Kim S."/>
            <person name="Park M."/>
            <person name="Yeom S.I."/>
            <person name="Kim Y.M."/>
            <person name="Lee J.M."/>
            <person name="Lee H.A."/>
            <person name="Seo E."/>
            <person name="Choi J."/>
            <person name="Cheong K."/>
            <person name="Kim K.T."/>
            <person name="Jung K."/>
            <person name="Lee G.W."/>
            <person name="Oh S.K."/>
            <person name="Bae C."/>
            <person name="Kim S.B."/>
            <person name="Lee H.Y."/>
            <person name="Kim S.Y."/>
            <person name="Kim M.S."/>
            <person name="Kang B.C."/>
            <person name="Jo Y.D."/>
            <person name="Yang H.B."/>
            <person name="Jeong H.J."/>
            <person name="Kang W.H."/>
            <person name="Kwon J.K."/>
            <person name="Shin C."/>
            <person name="Lim J.Y."/>
            <person name="Park J.H."/>
            <person name="Huh J.H."/>
            <person name="Kim J.S."/>
            <person name="Kim B.D."/>
            <person name="Cohen O."/>
            <person name="Paran I."/>
            <person name="Suh M.C."/>
            <person name="Lee S.B."/>
            <person name="Kim Y.K."/>
            <person name="Shin Y."/>
            <person name="Noh S.J."/>
            <person name="Park J."/>
            <person name="Seo Y.S."/>
            <person name="Kwon S.Y."/>
            <person name="Kim H.A."/>
            <person name="Park J.M."/>
            <person name="Kim H.J."/>
            <person name="Choi S.B."/>
            <person name="Bosland P.W."/>
            <person name="Reeves G."/>
            <person name="Jo S.H."/>
            <person name="Lee B.W."/>
            <person name="Cho H.T."/>
            <person name="Choi H.S."/>
            <person name="Lee M.S."/>
            <person name="Yu Y."/>
            <person name="Do Choi Y."/>
            <person name="Park B.S."/>
            <person name="van Deynze A."/>
            <person name="Ashrafi H."/>
            <person name="Hill T."/>
            <person name="Kim W.T."/>
            <person name="Pai H.S."/>
            <person name="Ahn H.K."/>
            <person name="Yeam I."/>
            <person name="Giovannoni J.J."/>
            <person name="Rose J.K."/>
            <person name="Sorensen I."/>
            <person name="Lee S.J."/>
            <person name="Kim R.W."/>
            <person name="Choi I.Y."/>
            <person name="Choi B.S."/>
            <person name="Lim J.S."/>
            <person name="Lee Y.H."/>
            <person name="Choi D."/>
        </authorList>
    </citation>
    <scope>NUCLEOTIDE SEQUENCE [LARGE SCALE GENOMIC DNA]</scope>
    <source>
        <strain evidence="12">cv. CM334</strain>
    </source>
</reference>
<evidence type="ECO:0000256" key="2">
    <source>
        <dbReference type="ARBA" id="ARBA00004814"/>
    </source>
</evidence>
<dbReference type="PANTHER" id="PTHR43539">
    <property type="entry name" value="FLAVIN-BINDING MONOOXYGENASE-LIKE PROTEIN (AFU_ORTHOLOGUE AFUA_4G09220)"/>
    <property type="match status" value="1"/>
</dbReference>
<dbReference type="Proteomes" id="UP000222542">
    <property type="component" value="Unassembled WGS sequence"/>
</dbReference>
<keyword evidence="12" id="KW-1185">Reference proteome</keyword>
<dbReference type="PANTHER" id="PTHR43539:SF83">
    <property type="entry name" value="FLAVIN-CONTAINING MONOOXYGENASE"/>
    <property type="match status" value="1"/>
</dbReference>
<dbReference type="InterPro" id="IPR036188">
    <property type="entry name" value="FAD/NAD-bd_sf"/>
</dbReference>
<dbReference type="InterPro" id="IPR050982">
    <property type="entry name" value="Auxin_biosynth/cation_transpt"/>
</dbReference>
<dbReference type="Gene3D" id="3.50.50.60">
    <property type="entry name" value="FAD/NAD(P)-binding domain"/>
    <property type="match status" value="1"/>
</dbReference>
<comment type="caution">
    <text evidence="11">The sequence shown here is derived from an EMBL/GenBank/DDBJ whole genome shotgun (WGS) entry which is preliminary data.</text>
</comment>
<name>A0A1U8F7A2_CAPAN</name>
<evidence type="ECO:0000256" key="4">
    <source>
        <dbReference type="ARBA" id="ARBA00022630"/>
    </source>
</evidence>
<proteinExistence type="inferred from homology"/>
<comment type="pathway">
    <text evidence="2">Plant hormone metabolism; auxin biosynthesis.</text>
</comment>
<keyword evidence="7 10" id="KW-0560">Oxidoreductase</keyword>
<evidence type="ECO:0000256" key="9">
    <source>
        <dbReference type="ARBA" id="ARBA00047707"/>
    </source>
</evidence>
<dbReference type="GO" id="GO:0103075">
    <property type="term" value="F:indole-3-pyruvate monooxygenase activity"/>
    <property type="evidence" value="ECO:0007669"/>
    <property type="project" value="UniProtKB-EC"/>
</dbReference>
<organism evidence="11 12">
    <name type="scientific">Capsicum annuum</name>
    <name type="common">Capsicum pepper</name>
    <dbReference type="NCBI Taxonomy" id="4072"/>
    <lineage>
        <taxon>Eukaryota</taxon>
        <taxon>Viridiplantae</taxon>
        <taxon>Streptophyta</taxon>
        <taxon>Embryophyta</taxon>
        <taxon>Tracheophyta</taxon>
        <taxon>Spermatophyta</taxon>
        <taxon>Magnoliopsida</taxon>
        <taxon>eudicotyledons</taxon>
        <taxon>Gunneridae</taxon>
        <taxon>Pentapetalae</taxon>
        <taxon>asterids</taxon>
        <taxon>lamiids</taxon>
        <taxon>Solanales</taxon>
        <taxon>Solanaceae</taxon>
        <taxon>Solanoideae</taxon>
        <taxon>Capsiceae</taxon>
        <taxon>Capsicum</taxon>
    </lineage>
</organism>
<dbReference type="STRING" id="4072.A0A1U8F7A2"/>
<evidence type="ECO:0000256" key="7">
    <source>
        <dbReference type="ARBA" id="ARBA00023002"/>
    </source>
</evidence>
<dbReference type="SUPFAM" id="SSF51905">
    <property type="entry name" value="FAD/NAD(P)-binding domain"/>
    <property type="match status" value="2"/>
</dbReference>
<keyword evidence="5 10" id="KW-0274">FAD</keyword>
<keyword evidence="4 10" id="KW-0285">Flavoprotein</keyword>
<protein>
    <recommendedName>
        <fullName evidence="10">Flavin-containing monooxygenase</fullName>
        <ecNumber evidence="10">1.-.-.-</ecNumber>
    </recommendedName>
</protein>
<evidence type="ECO:0000256" key="1">
    <source>
        <dbReference type="ARBA" id="ARBA00001974"/>
    </source>
</evidence>
<dbReference type="GO" id="GO:0050660">
    <property type="term" value="F:flavin adenine dinucleotide binding"/>
    <property type="evidence" value="ECO:0000318"/>
    <property type="project" value="GO_Central"/>
</dbReference>
<evidence type="ECO:0000313" key="12">
    <source>
        <dbReference type="Proteomes" id="UP000222542"/>
    </source>
</evidence>
<dbReference type="SMR" id="A0A1U8F7A2"/>
<evidence type="ECO:0000256" key="6">
    <source>
        <dbReference type="ARBA" id="ARBA00022857"/>
    </source>
</evidence>
<dbReference type="InterPro" id="IPR000960">
    <property type="entry name" value="Flavin_mOase"/>
</dbReference>
<comment type="catalytic activity">
    <reaction evidence="9">
        <text>indole-3-pyruvate + NADPH + O2 + H(+) = (indol-3-yl)acetate + CO2 + NADP(+) + H2O</text>
        <dbReference type="Rhea" id="RHEA:34331"/>
        <dbReference type="ChEBI" id="CHEBI:15377"/>
        <dbReference type="ChEBI" id="CHEBI:15378"/>
        <dbReference type="ChEBI" id="CHEBI:15379"/>
        <dbReference type="ChEBI" id="CHEBI:16526"/>
        <dbReference type="ChEBI" id="CHEBI:17640"/>
        <dbReference type="ChEBI" id="CHEBI:30854"/>
        <dbReference type="ChEBI" id="CHEBI:57783"/>
        <dbReference type="ChEBI" id="CHEBI:58349"/>
        <dbReference type="EC" id="1.14.13.168"/>
    </reaction>
</comment>
<dbReference type="GO" id="GO:0009851">
    <property type="term" value="P:auxin biosynthetic process"/>
    <property type="evidence" value="ECO:0007669"/>
    <property type="project" value="UniProtKB-KW"/>
</dbReference>
<dbReference type="GO" id="GO:0004497">
    <property type="term" value="F:monooxygenase activity"/>
    <property type="evidence" value="ECO:0000318"/>
    <property type="project" value="GO_Central"/>
</dbReference>
<accession>A0A1U8F7A2</accession>
<dbReference type="PRINTS" id="PR00469">
    <property type="entry name" value="PNDRDTASEII"/>
</dbReference>
<evidence type="ECO:0000256" key="3">
    <source>
        <dbReference type="ARBA" id="ARBA00009183"/>
    </source>
</evidence>
<sequence length="386" mass="43009">MVNFAKEEIEVVVIGAGPSGLAVSACLNKLSIKNVVLEKEDCCGYLWKKKTYDRLHLHLSKDVCSLPFMPHATSSPKYMSKNEFIQYLDEYVEKFNIKPKFQSCVESAFFNNEEKKWNVKSRNVASGEMELYVSDFLVLATGENNEGYIPKVLGLEKFKGEIIHSSEYKSGEKYQGKNVLVVGSGNSGMEISFDLSNYGSHTSIVVRSPVHVLTREMVHMGMVMLKYLPMSLVDNVIVNYAKMKFGNLAKFGIPQPQEGPFYVKVSKGSSPVIDVGAIDKIKIGEIKVLPGISEIKEHTVVFANGEEHQFDAIFFATGYKNVATKWLKDYSSIFHDDGTLINEFPNHYKGENGLYCAGFSKRGIAGISMDAIAIADNIKTVRGEKI</sequence>
<dbReference type="OMA" id="QRHVPYV"/>
<keyword evidence="10 11" id="KW-0503">Monooxygenase</keyword>
<dbReference type="InterPro" id="IPR020946">
    <property type="entry name" value="Flavin_mOase-like"/>
</dbReference>
<dbReference type="Gramene" id="PHT85353">
    <property type="protein sequence ID" value="PHT85353"/>
    <property type="gene ID" value="T459_07459"/>
</dbReference>
<evidence type="ECO:0000256" key="10">
    <source>
        <dbReference type="RuleBase" id="RU361177"/>
    </source>
</evidence>
<dbReference type="EMBL" id="AYRZ02000003">
    <property type="protein sequence ID" value="PHT85353.1"/>
    <property type="molecule type" value="Genomic_DNA"/>
</dbReference>
<keyword evidence="8" id="KW-0073">Auxin biosynthesis</keyword>
<dbReference type="PROSITE" id="PS51257">
    <property type="entry name" value="PROKAR_LIPOPROTEIN"/>
    <property type="match status" value="1"/>
</dbReference>
<dbReference type="EC" id="1.-.-.-" evidence="10"/>
<evidence type="ECO:0000256" key="8">
    <source>
        <dbReference type="ARBA" id="ARBA00023070"/>
    </source>
</evidence>
<dbReference type="GO" id="GO:0050661">
    <property type="term" value="F:NADP binding"/>
    <property type="evidence" value="ECO:0007669"/>
    <property type="project" value="InterPro"/>
</dbReference>
<dbReference type="Pfam" id="PF00743">
    <property type="entry name" value="FMO-like"/>
    <property type="match status" value="1"/>
</dbReference>
<keyword evidence="6" id="KW-0521">NADP</keyword>
<comment type="similarity">
    <text evidence="3 10">Belongs to the FMO family.</text>
</comment>
<gene>
    <name evidence="11" type="ORF">T459_07459</name>
</gene>
<comment type="cofactor">
    <cofactor evidence="1 10">
        <name>FAD</name>
        <dbReference type="ChEBI" id="CHEBI:57692"/>
    </cofactor>
</comment>
<dbReference type="PIRSF" id="PIRSF000332">
    <property type="entry name" value="FMO"/>
    <property type="match status" value="1"/>
</dbReference>
<dbReference type="PRINTS" id="PR00368">
    <property type="entry name" value="FADPNR"/>
</dbReference>
<evidence type="ECO:0000256" key="5">
    <source>
        <dbReference type="ARBA" id="ARBA00022827"/>
    </source>
</evidence>
<evidence type="ECO:0000313" key="11">
    <source>
        <dbReference type="EMBL" id="PHT85353.1"/>
    </source>
</evidence>